<dbReference type="EMBL" id="JBHSWW010000749">
    <property type="protein sequence ID" value="MFC6755367.1"/>
    <property type="molecule type" value="Genomic_DNA"/>
</dbReference>
<keyword evidence="2" id="KW-0645">Protease</keyword>
<dbReference type="Gene3D" id="1.25.50.10">
    <property type="entry name" value="Peptidase M1, alanyl aminopeptidase, C-terminal domain"/>
    <property type="match status" value="1"/>
</dbReference>
<proteinExistence type="predicted"/>
<organism evidence="2 3">
    <name type="scientific">Halorubrum tibetense</name>
    <dbReference type="NCBI Taxonomy" id="175631"/>
    <lineage>
        <taxon>Archaea</taxon>
        <taxon>Methanobacteriati</taxon>
        <taxon>Methanobacteriota</taxon>
        <taxon>Stenosarchaea group</taxon>
        <taxon>Halobacteria</taxon>
        <taxon>Halobacteriales</taxon>
        <taxon>Haloferacaceae</taxon>
        <taxon>Halorubrum</taxon>
    </lineage>
</organism>
<keyword evidence="2" id="KW-0031">Aminopeptidase</keyword>
<gene>
    <name evidence="2" type="ORF">ACFQEU_18105</name>
</gene>
<dbReference type="AlphaFoldDB" id="A0ABD5SG44"/>
<dbReference type="PANTHER" id="PTHR46322">
    <property type="entry name" value="PUROMYCIN-SENSITIVE AMINOPEPTIDASE"/>
    <property type="match status" value="1"/>
</dbReference>
<name>A0ABD5SG44_9EURY</name>
<sequence>AAFRVSEYWLEALSVIIDQQLIEPAVIAYMLQVPSVSYLHDRSPQHDVLAIYAAREKVVKVLAHSLENQLTTIACCYDANAAYQVDAASIGRRALRNTALLLLAHAGVPSASELALGQFRSANNMTDQLAALKALIVIDESDITAEALDEFYQQWRHEALVVNQWFSLQ</sequence>
<keyword evidence="3" id="KW-1185">Reference proteome</keyword>
<evidence type="ECO:0000259" key="1">
    <source>
        <dbReference type="Pfam" id="PF17432"/>
    </source>
</evidence>
<dbReference type="Proteomes" id="UP001596442">
    <property type="component" value="Unassembled WGS sequence"/>
</dbReference>
<dbReference type="RefSeq" id="WP_379784422.1">
    <property type="nucleotide sequence ID" value="NZ_JBHSWW010000749.1"/>
</dbReference>
<dbReference type="InterPro" id="IPR012779">
    <property type="entry name" value="Peptidase_M1_pepN"/>
</dbReference>
<dbReference type="GO" id="GO:0004177">
    <property type="term" value="F:aminopeptidase activity"/>
    <property type="evidence" value="ECO:0007669"/>
    <property type="project" value="UniProtKB-KW"/>
</dbReference>
<dbReference type="Pfam" id="PF17432">
    <property type="entry name" value="DUF3458_C"/>
    <property type="match status" value="1"/>
</dbReference>
<dbReference type="PANTHER" id="PTHR46322:SF1">
    <property type="entry name" value="PUROMYCIN-SENSITIVE AMINOPEPTIDASE"/>
    <property type="match status" value="1"/>
</dbReference>
<comment type="caution">
    <text evidence="2">The sequence shown here is derived from an EMBL/GenBank/DDBJ whole genome shotgun (WGS) entry which is preliminary data.</text>
</comment>
<evidence type="ECO:0000313" key="2">
    <source>
        <dbReference type="EMBL" id="MFC6755367.1"/>
    </source>
</evidence>
<dbReference type="InterPro" id="IPR024601">
    <property type="entry name" value="Peptidase_M1_pepN_C"/>
</dbReference>
<reference evidence="2 3" key="1">
    <citation type="journal article" date="2019" name="Int. J. Syst. Evol. Microbiol.">
        <title>The Global Catalogue of Microorganisms (GCM) 10K type strain sequencing project: providing services to taxonomists for standard genome sequencing and annotation.</title>
        <authorList>
            <consortium name="The Broad Institute Genomics Platform"/>
            <consortium name="The Broad Institute Genome Sequencing Center for Infectious Disease"/>
            <person name="Wu L."/>
            <person name="Ma J."/>
        </authorList>
    </citation>
    <scope>NUCLEOTIDE SEQUENCE [LARGE SCALE GENOMIC DNA]</scope>
    <source>
        <strain evidence="2 3">CGMCC 1.3239</strain>
    </source>
</reference>
<accession>A0ABD5SG44</accession>
<evidence type="ECO:0000313" key="3">
    <source>
        <dbReference type="Proteomes" id="UP001596442"/>
    </source>
</evidence>
<feature type="domain" description="Peptidase M1 alanyl aminopeptidase C-terminal" evidence="1">
    <location>
        <begin position="4"/>
        <end position="169"/>
    </location>
</feature>
<protein>
    <submittedName>
        <fullName evidence="2">Aminopeptidase N C-terminal domain-containing protein</fullName>
    </submittedName>
</protein>
<keyword evidence="2" id="KW-0378">Hydrolase</keyword>
<dbReference type="InterPro" id="IPR037144">
    <property type="entry name" value="Peptidase_M1_pepN_C_sf"/>
</dbReference>
<feature type="non-terminal residue" evidence="2">
    <location>
        <position position="1"/>
    </location>
</feature>
<feature type="non-terminal residue" evidence="2">
    <location>
        <position position="169"/>
    </location>
</feature>